<keyword evidence="1" id="KW-1133">Transmembrane helix</keyword>
<sequence>MPVRLRLFIGVSDRLQDASPLGRLLREGRLRIDSWGPEPARDGVVLRTVIALDGDVAQFVSPRWAASVPARQVSATMAAHEAKVQEVSAAAFGRIHQILGGGVILLVGLAGTGAGSGFAALGIDPLALVALLGWSPPPITGIGSGLNIVLSWYASHRGWPWIRRRSAGIAWRMGRRPLLWWLRRRFSPGTVGRLLRPDEVRRRSM</sequence>
<feature type="transmembrane region" description="Helical" evidence="1">
    <location>
        <begin position="135"/>
        <end position="155"/>
    </location>
</feature>
<keyword evidence="1" id="KW-0472">Membrane</keyword>
<dbReference type="Proteomes" id="UP000600101">
    <property type="component" value="Unassembled WGS sequence"/>
</dbReference>
<dbReference type="AlphaFoldDB" id="A0A9X0UBS8"/>
<comment type="caution">
    <text evidence="2">The sequence shown here is derived from an EMBL/GenBank/DDBJ whole genome shotgun (WGS) entry which is preliminary data.</text>
</comment>
<evidence type="ECO:0000313" key="3">
    <source>
        <dbReference type="Proteomes" id="UP000600101"/>
    </source>
</evidence>
<keyword evidence="1" id="KW-0812">Transmembrane</keyword>
<evidence type="ECO:0000256" key="1">
    <source>
        <dbReference type="SAM" id="Phobius"/>
    </source>
</evidence>
<gene>
    <name evidence="2" type="ORF">H7965_03500</name>
</gene>
<reference evidence="2" key="1">
    <citation type="submission" date="2020-08" db="EMBL/GenBank/DDBJ databases">
        <authorList>
            <person name="Hu Y."/>
            <person name="Nguyen S.V."/>
            <person name="Li F."/>
            <person name="Fanning S."/>
        </authorList>
    </citation>
    <scope>NUCLEOTIDE SEQUENCE</scope>
    <source>
        <strain evidence="2">SYSU D8009</strain>
    </source>
</reference>
<protein>
    <submittedName>
        <fullName evidence="2">Uncharacterized protein</fullName>
    </submittedName>
</protein>
<organism evidence="2 3">
    <name type="scientific">Siccirubricoccus deserti</name>
    <dbReference type="NCBI Taxonomy" id="2013562"/>
    <lineage>
        <taxon>Bacteria</taxon>
        <taxon>Pseudomonadati</taxon>
        <taxon>Pseudomonadota</taxon>
        <taxon>Alphaproteobacteria</taxon>
        <taxon>Acetobacterales</taxon>
        <taxon>Roseomonadaceae</taxon>
        <taxon>Siccirubricoccus</taxon>
    </lineage>
</organism>
<feature type="transmembrane region" description="Helical" evidence="1">
    <location>
        <begin position="98"/>
        <end position="123"/>
    </location>
</feature>
<accession>A0A9X0UBS8</accession>
<evidence type="ECO:0000313" key="2">
    <source>
        <dbReference type="EMBL" id="MBC4014379.1"/>
    </source>
</evidence>
<name>A0A9X0UBS8_9PROT</name>
<dbReference type="RefSeq" id="WP_186769154.1">
    <property type="nucleotide sequence ID" value="NZ_JACOMF010000003.1"/>
</dbReference>
<keyword evidence="3" id="KW-1185">Reference proteome</keyword>
<dbReference type="EMBL" id="JACOMF010000003">
    <property type="protein sequence ID" value="MBC4014379.1"/>
    <property type="molecule type" value="Genomic_DNA"/>
</dbReference>
<proteinExistence type="predicted"/>